<protein>
    <submittedName>
        <fullName evidence="1">Uncharacterized protein</fullName>
    </submittedName>
</protein>
<gene>
    <name evidence="1" type="ORF">L6164_002627</name>
</gene>
<evidence type="ECO:0000313" key="1">
    <source>
        <dbReference type="EMBL" id="KAI4353696.1"/>
    </source>
</evidence>
<accession>A0ACB9PYS9</accession>
<dbReference type="EMBL" id="CM039427">
    <property type="protein sequence ID" value="KAI4353696.1"/>
    <property type="molecule type" value="Genomic_DNA"/>
</dbReference>
<keyword evidence="2" id="KW-1185">Reference proteome</keyword>
<organism evidence="1 2">
    <name type="scientific">Bauhinia variegata</name>
    <name type="common">Purple orchid tree</name>
    <name type="synonym">Phanera variegata</name>
    <dbReference type="NCBI Taxonomy" id="167791"/>
    <lineage>
        <taxon>Eukaryota</taxon>
        <taxon>Viridiplantae</taxon>
        <taxon>Streptophyta</taxon>
        <taxon>Embryophyta</taxon>
        <taxon>Tracheophyta</taxon>
        <taxon>Spermatophyta</taxon>
        <taxon>Magnoliopsida</taxon>
        <taxon>eudicotyledons</taxon>
        <taxon>Gunneridae</taxon>
        <taxon>Pentapetalae</taxon>
        <taxon>rosids</taxon>
        <taxon>fabids</taxon>
        <taxon>Fabales</taxon>
        <taxon>Fabaceae</taxon>
        <taxon>Cercidoideae</taxon>
        <taxon>Cercideae</taxon>
        <taxon>Bauhiniinae</taxon>
        <taxon>Bauhinia</taxon>
    </lineage>
</organism>
<reference evidence="1 2" key="1">
    <citation type="journal article" date="2022" name="DNA Res.">
        <title>Chromosomal-level genome assembly of the orchid tree Bauhinia variegata (Leguminosae; Cercidoideae) supports the allotetraploid origin hypothesis of Bauhinia.</title>
        <authorList>
            <person name="Zhong Y."/>
            <person name="Chen Y."/>
            <person name="Zheng D."/>
            <person name="Pang J."/>
            <person name="Liu Y."/>
            <person name="Luo S."/>
            <person name="Meng S."/>
            <person name="Qian L."/>
            <person name="Wei D."/>
            <person name="Dai S."/>
            <person name="Zhou R."/>
        </authorList>
    </citation>
    <scope>NUCLEOTIDE SEQUENCE [LARGE SCALE GENOMIC DNA]</scope>
    <source>
        <strain evidence="1">BV-YZ2020</strain>
    </source>
</reference>
<name>A0ACB9PYS9_BAUVA</name>
<dbReference type="Proteomes" id="UP000828941">
    <property type="component" value="Chromosome 2"/>
</dbReference>
<sequence>MVASENFLSRMQCRDSILIDIACEGTLSNKSPAEAYELIEILASNHHQTTSDKEQKWGVLEIGTLDVIIAQNQLLN</sequence>
<proteinExistence type="predicted"/>
<comment type="caution">
    <text evidence="1">The sequence shown here is derived from an EMBL/GenBank/DDBJ whole genome shotgun (WGS) entry which is preliminary data.</text>
</comment>
<evidence type="ECO:0000313" key="2">
    <source>
        <dbReference type="Proteomes" id="UP000828941"/>
    </source>
</evidence>